<evidence type="ECO:0000256" key="4">
    <source>
        <dbReference type="ARBA" id="ARBA00022603"/>
    </source>
</evidence>
<comment type="caution">
    <text evidence="9">The sequence shown here is derived from an EMBL/GenBank/DDBJ whole genome shotgun (WGS) entry which is preliminary data.</text>
</comment>
<evidence type="ECO:0000313" key="9">
    <source>
        <dbReference type="EMBL" id="PSC68606.1"/>
    </source>
</evidence>
<keyword evidence="10" id="KW-1185">Reference proteome</keyword>
<dbReference type="GO" id="GO:0032259">
    <property type="term" value="P:methylation"/>
    <property type="evidence" value="ECO:0007669"/>
    <property type="project" value="UniProtKB-KW"/>
</dbReference>
<dbReference type="OrthoDB" id="438553at2759"/>
<dbReference type="Pfam" id="PF02636">
    <property type="entry name" value="Methyltransf_28"/>
    <property type="match status" value="1"/>
</dbReference>
<keyword evidence="6" id="KW-0496">Mitochondrion</keyword>
<comment type="catalytic activity">
    <reaction evidence="7">
        <text>L-arginyl-[protein] + 2 S-adenosyl-L-methionine = N(omega),N(omega)'-dimethyl-L-arginyl-[protein] + 2 S-adenosyl-L-homocysteine + 2 H(+)</text>
        <dbReference type="Rhea" id="RHEA:48108"/>
        <dbReference type="Rhea" id="RHEA-COMP:10532"/>
        <dbReference type="Rhea" id="RHEA-COMP:11992"/>
        <dbReference type="ChEBI" id="CHEBI:15378"/>
        <dbReference type="ChEBI" id="CHEBI:29965"/>
        <dbReference type="ChEBI" id="CHEBI:57856"/>
        <dbReference type="ChEBI" id="CHEBI:59789"/>
        <dbReference type="ChEBI" id="CHEBI:88221"/>
        <dbReference type="EC" id="2.1.1.320"/>
    </reaction>
</comment>
<dbReference type="InterPro" id="IPR003788">
    <property type="entry name" value="NDUFAF7"/>
</dbReference>
<keyword evidence="5" id="KW-0808">Transferase</keyword>
<feature type="compositionally biased region" description="Low complexity" evidence="8">
    <location>
        <begin position="49"/>
        <end position="62"/>
    </location>
</feature>
<gene>
    <name evidence="9" type="ORF">C2E20_7850</name>
</gene>
<feature type="region of interest" description="Disordered" evidence="8">
    <location>
        <begin position="237"/>
        <end position="305"/>
    </location>
</feature>
<evidence type="ECO:0000256" key="5">
    <source>
        <dbReference type="ARBA" id="ARBA00022679"/>
    </source>
</evidence>
<dbReference type="SUPFAM" id="SSF53335">
    <property type="entry name" value="S-adenosyl-L-methionine-dependent methyltransferases"/>
    <property type="match status" value="1"/>
</dbReference>
<sequence length="608" mass="63981">MLLFAGLRGLRASPQRLPGFAGALSAPWRGLSDDQPESSGRSGTGGGAASPAASDAPAAASAAAPAAAPSEHIIFIDRSSLYNPQPHSHDPAVLAAAAAAAGVHKEAETPLVRHLRALIQFRGGPLTLAEFMSEALTNPQHGYYTQRDVFGAAGDFVTSPEISQMFGELVGIWCVATWQQLGCPSSLHLVELGPGRGTLMADLLRGTAAFPDFTAALSVSMVEVSPVLRRRQWEALRCAGPPPPLDGEQLQQAEPQQQAEQQQQQQKEQQVEPQQQKEQQAAGSGGPRRDPRPGPGPLSAASGWGGVPVSWHRSLEEVQPEGPALYIAHEFLDALPVHQFQRTERGWCERLVDLAAPDSPLHLRMVLSPGPTPAARVLLPRRLRQLPEARRAGGQAIEVCPQGMALAEALAQRVAQHGGAALIVDYGQDAPYEASLQAIKRHEFVGLLEQPGDADLSNRVDYSALRDTVVESGAAADCLGPIPQAAFLLGLGIEARLEALLKGATANQAAALQAGFRRLVGGSDPGAALTDEGMGSSYQAFCIAQRGLQPWPFGAVSMDDEDGEEGGGGNEAAGSATSLAGLPPSRRSQWELPCENPFMEPSAAPPAL</sequence>
<evidence type="ECO:0000256" key="3">
    <source>
        <dbReference type="ARBA" id="ARBA00011935"/>
    </source>
</evidence>
<evidence type="ECO:0000256" key="1">
    <source>
        <dbReference type="ARBA" id="ARBA00004173"/>
    </source>
</evidence>
<evidence type="ECO:0000256" key="2">
    <source>
        <dbReference type="ARBA" id="ARBA00005891"/>
    </source>
</evidence>
<dbReference type="Gene3D" id="3.40.50.12710">
    <property type="match status" value="1"/>
</dbReference>
<protein>
    <recommendedName>
        <fullName evidence="3">type II protein arginine methyltransferase</fullName>
        <ecNumber evidence="3">2.1.1.320</ecNumber>
    </recommendedName>
</protein>
<dbReference type="PANTHER" id="PTHR12049">
    <property type="entry name" value="PROTEIN ARGININE METHYLTRANSFERASE NDUFAF7, MITOCHONDRIAL"/>
    <property type="match status" value="1"/>
</dbReference>
<dbReference type="EMBL" id="LHPF02000035">
    <property type="protein sequence ID" value="PSC68606.1"/>
    <property type="molecule type" value="Genomic_DNA"/>
</dbReference>
<dbReference type="Proteomes" id="UP000239649">
    <property type="component" value="Unassembled WGS sequence"/>
</dbReference>
<organism evidence="9 10">
    <name type="scientific">Micractinium conductrix</name>
    <dbReference type="NCBI Taxonomy" id="554055"/>
    <lineage>
        <taxon>Eukaryota</taxon>
        <taxon>Viridiplantae</taxon>
        <taxon>Chlorophyta</taxon>
        <taxon>core chlorophytes</taxon>
        <taxon>Trebouxiophyceae</taxon>
        <taxon>Chlorellales</taxon>
        <taxon>Chlorellaceae</taxon>
        <taxon>Chlorella clade</taxon>
        <taxon>Micractinium</taxon>
    </lineage>
</organism>
<comment type="similarity">
    <text evidence="2">Belongs to the NDUFAF7 family.</text>
</comment>
<dbReference type="InterPro" id="IPR038375">
    <property type="entry name" value="NDUFAF7_sf"/>
</dbReference>
<dbReference type="PANTHER" id="PTHR12049:SF7">
    <property type="entry name" value="PROTEIN ARGININE METHYLTRANSFERASE NDUFAF7, MITOCHONDRIAL"/>
    <property type="match status" value="1"/>
</dbReference>
<dbReference type="GO" id="GO:0005739">
    <property type="term" value="C:mitochondrion"/>
    <property type="evidence" value="ECO:0007669"/>
    <property type="project" value="UniProtKB-SubCell"/>
</dbReference>
<proteinExistence type="inferred from homology"/>
<dbReference type="GO" id="GO:0035243">
    <property type="term" value="F:protein-arginine omega-N symmetric methyltransferase activity"/>
    <property type="evidence" value="ECO:0007669"/>
    <property type="project" value="UniProtKB-EC"/>
</dbReference>
<name>A0A2P6V3D9_9CHLO</name>
<feature type="region of interest" description="Disordered" evidence="8">
    <location>
        <begin position="28"/>
        <end position="62"/>
    </location>
</feature>
<dbReference type="EC" id="2.1.1.320" evidence="3"/>
<accession>A0A2P6V3D9</accession>
<reference evidence="9 10" key="1">
    <citation type="journal article" date="2018" name="Plant J.">
        <title>Genome sequences of Chlorella sorokiniana UTEX 1602 and Micractinium conductrix SAG 241.80: implications to maltose excretion by a green alga.</title>
        <authorList>
            <person name="Arriola M.B."/>
            <person name="Velmurugan N."/>
            <person name="Zhang Y."/>
            <person name="Plunkett M.H."/>
            <person name="Hondzo H."/>
            <person name="Barney B.M."/>
        </authorList>
    </citation>
    <scope>NUCLEOTIDE SEQUENCE [LARGE SCALE GENOMIC DNA]</scope>
    <source>
        <strain evidence="9 10">SAG 241.80</strain>
    </source>
</reference>
<keyword evidence="4" id="KW-0489">Methyltransferase</keyword>
<evidence type="ECO:0000313" key="10">
    <source>
        <dbReference type="Proteomes" id="UP000239649"/>
    </source>
</evidence>
<dbReference type="AlphaFoldDB" id="A0A2P6V3D9"/>
<evidence type="ECO:0000256" key="7">
    <source>
        <dbReference type="ARBA" id="ARBA00048612"/>
    </source>
</evidence>
<feature type="region of interest" description="Disordered" evidence="8">
    <location>
        <begin position="553"/>
        <end position="608"/>
    </location>
</feature>
<dbReference type="STRING" id="554055.A0A2P6V3D9"/>
<evidence type="ECO:0000256" key="8">
    <source>
        <dbReference type="SAM" id="MobiDB-lite"/>
    </source>
</evidence>
<comment type="subcellular location">
    <subcellularLocation>
        <location evidence="1">Mitochondrion</location>
    </subcellularLocation>
</comment>
<evidence type="ECO:0000256" key="6">
    <source>
        <dbReference type="ARBA" id="ARBA00023128"/>
    </source>
</evidence>
<feature type="compositionally biased region" description="Low complexity" evidence="8">
    <location>
        <begin position="248"/>
        <end position="282"/>
    </location>
</feature>
<dbReference type="InterPro" id="IPR029063">
    <property type="entry name" value="SAM-dependent_MTases_sf"/>
</dbReference>
<dbReference type="GO" id="GO:0032981">
    <property type="term" value="P:mitochondrial respiratory chain complex I assembly"/>
    <property type="evidence" value="ECO:0007669"/>
    <property type="project" value="TreeGrafter"/>
</dbReference>